<sequence>MSSTSRLAGRRRFLFRLLPATALLAAAPAGADWWERGREALGSLTGGDNGSALSQDERIDALREALSIATRNATGELARHDGFWGNPEVRIPLPGLVQSTRDTLDRFGAAGPVDDLHERMNRAAEDAAPQARELFLDAIEDLTLDEAREIIRGPDDAATRHFETRMSDPLAARMEPVIDEALRESGAISAYNDLLAEVEDIPFVADIAFDPVDHVLGYAMSGLFDTLAKEEAALRADPVGRGTELLERVFGGGE</sequence>
<protein>
    <recommendedName>
        <fullName evidence="4">DUF4197 domain-containing protein</fullName>
    </recommendedName>
</protein>
<dbReference type="InterPro" id="IPR006311">
    <property type="entry name" value="TAT_signal"/>
</dbReference>
<name>A0A1V3A083_9GAMM</name>
<proteinExistence type="predicted"/>
<organism evidence="2 3">
    <name type="scientific">Thioalkalivibrio halophilus</name>
    <dbReference type="NCBI Taxonomy" id="252474"/>
    <lineage>
        <taxon>Bacteria</taxon>
        <taxon>Pseudomonadati</taxon>
        <taxon>Pseudomonadota</taxon>
        <taxon>Gammaproteobacteria</taxon>
        <taxon>Chromatiales</taxon>
        <taxon>Ectothiorhodospiraceae</taxon>
        <taxon>Thioalkalivibrio</taxon>
    </lineage>
</organism>
<keyword evidence="3" id="KW-1185">Reference proteome</keyword>
<dbReference type="EMBL" id="MUZR01000010">
    <property type="protein sequence ID" value="OOC10752.1"/>
    <property type="molecule type" value="Genomic_DNA"/>
</dbReference>
<evidence type="ECO:0008006" key="4">
    <source>
        <dbReference type="Google" id="ProtNLM"/>
    </source>
</evidence>
<feature type="signal peptide" evidence="1">
    <location>
        <begin position="1"/>
        <end position="31"/>
    </location>
</feature>
<dbReference type="OrthoDB" id="5292580at2"/>
<dbReference type="InterPro" id="IPR025245">
    <property type="entry name" value="DUF4197"/>
</dbReference>
<dbReference type="STRING" id="252474.B1A74_04125"/>
<gene>
    <name evidence="2" type="ORF">B1A74_04125</name>
</gene>
<evidence type="ECO:0000256" key="1">
    <source>
        <dbReference type="SAM" id="SignalP"/>
    </source>
</evidence>
<feature type="chain" id="PRO_5010699336" description="DUF4197 domain-containing protein" evidence="1">
    <location>
        <begin position="32"/>
        <end position="254"/>
    </location>
</feature>
<reference evidence="2 3" key="1">
    <citation type="submission" date="2017-02" db="EMBL/GenBank/DDBJ databases">
        <title>Genomic diversity within the haloalkaliphilic genus Thioalkalivibrio.</title>
        <authorList>
            <person name="Ahn A.-C."/>
            <person name="Meier-Kolthoff J."/>
            <person name="Overmars L."/>
            <person name="Richter M."/>
            <person name="Woyke T."/>
            <person name="Sorokin D.Y."/>
            <person name="Muyzer G."/>
        </authorList>
    </citation>
    <scope>NUCLEOTIDE SEQUENCE [LARGE SCALE GENOMIC DNA]</scope>
    <source>
        <strain evidence="2 3">HL17</strain>
    </source>
</reference>
<dbReference type="Proteomes" id="UP000189177">
    <property type="component" value="Unassembled WGS sequence"/>
</dbReference>
<dbReference type="RefSeq" id="WP_018947007.1">
    <property type="nucleotide sequence ID" value="NZ_MUZR01000010.1"/>
</dbReference>
<comment type="caution">
    <text evidence="2">The sequence shown here is derived from an EMBL/GenBank/DDBJ whole genome shotgun (WGS) entry which is preliminary data.</text>
</comment>
<evidence type="ECO:0000313" key="3">
    <source>
        <dbReference type="Proteomes" id="UP000189177"/>
    </source>
</evidence>
<keyword evidence="1" id="KW-0732">Signal</keyword>
<dbReference type="AlphaFoldDB" id="A0A1V3A083"/>
<dbReference type="PROSITE" id="PS51318">
    <property type="entry name" value="TAT"/>
    <property type="match status" value="1"/>
</dbReference>
<dbReference type="Pfam" id="PF13852">
    <property type="entry name" value="DUF4197"/>
    <property type="match status" value="1"/>
</dbReference>
<evidence type="ECO:0000313" key="2">
    <source>
        <dbReference type="EMBL" id="OOC10752.1"/>
    </source>
</evidence>
<accession>A0A1V3A083</accession>